<comment type="caution">
    <text evidence="2">The sequence shown here is derived from an EMBL/GenBank/DDBJ whole genome shotgun (WGS) entry which is preliminary data.</text>
</comment>
<evidence type="ECO:0000256" key="1">
    <source>
        <dbReference type="SAM" id="MobiDB-lite"/>
    </source>
</evidence>
<gene>
    <name evidence="2" type="ORF">GCM10007071_04460</name>
</gene>
<proteinExistence type="predicted"/>
<keyword evidence="3" id="KW-1185">Reference proteome</keyword>
<reference evidence="3" key="1">
    <citation type="journal article" date="2019" name="Int. J. Syst. Evol. Microbiol.">
        <title>The Global Catalogue of Microorganisms (GCM) 10K type strain sequencing project: providing services to taxonomists for standard genome sequencing and annotation.</title>
        <authorList>
            <consortium name="The Broad Institute Genomics Platform"/>
            <consortium name="The Broad Institute Genome Sequencing Center for Infectious Disease"/>
            <person name="Wu L."/>
            <person name="Ma J."/>
        </authorList>
    </citation>
    <scope>NUCLEOTIDE SEQUENCE [LARGE SCALE GENOMIC DNA]</scope>
    <source>
        <strain evidence="3">KCTC 22280</strain>
    </source>
</reference>
<feature type="region of interest" description="Disordered" evidence="1">
    <location>
        <begin position="1"/>
        <end position="30"/>
    </location>
</feature>
<dbReference type="EMBL" id="BMXV01000001">
    <property type="protein sequence ID" value="GGY60844.1"/>
    <property type="molecule type" value="Genomic_DNA"/>
</dbReference>
<name>A0ABQ3AMC4_9GAMM</name>
<protein>
    <submittedName>
        <fullName evidence="2">Uncharacterized protein</fullName>
    </submittedName>
</protein>
<organism evidence="2 3">
    <name type="scientific">Marinobacter zhanjiangensis</name>
    <dbReference type="NCBI Taxonomy" id="578215"/>
    <lineage>
        <taxon>Bacteria</taxon>
        <taxon>Pseudomonadati</taxon>
        <taxon>Pseudomonadota</taxon>
        <taxon>Gammaproteobacteria</taxon>
        <taxon>Pseudomonadales</taxon>
        <taxon>Marinobacteraceae</taxon>
        <taxon>Marinobacter</taxon>
    </lineage>
</organism>
<dbReference type="Proteomes" id="UP000601597">
    <property type="component" value="Unassembled WGS sequence"/>
</dbReference>
<sequence>MRANPSGIGKNLNYTPTKGARSGIPCNDEANPALSDMTPEAVLNIIDQARRQEARSGEFLRQMRAKASRLPASVTVEGYQPAMCLFQFAIEYIEMAPRLIDCIDDCARKSGKRGLFDPFIQTAICYFTQPSIMLIRYDGLDGLLIKAYLCHRLMEEMYENNLSTRRSQVVDVEVTQANLLAHQLIGEPFANELDESINLTTLNLAGSPEYYELNLDPFVEELQKAARMWMKEYWENLLTRNHIRFTLMP</sequence>
<evidence type="ECO:0000313" key="3">
    <source>
        <dbReference type="Proteomes" id="UP000601597"/>
    </source>
</evidence>
<evidence type="ECO:0000313" key="2">
    <source>
        <dbReference type="EMBL" id="GGY60844.1"/>
    </source>
</evidence>
<accession>A0ABQ3AMC4</accession>